<dbReference type="InterPro" id="IPR013785">
    <property type="entry name" value="Aldolase_TIM"/>
</dbReference>
<accession>A0A4V0YQT5</accession>
<evidence type="ECO:0000256" key="1">
    <source>
        <dbReference type="ARBA" id="ARBA00001966"/>
    </source>
</evidence>
<dbReference type="SUPFAM" id="SSF102114">
    <property type="entry name" value="Radical SAM enzymes"/>
    <property type="match status" value="1"/>
</dbReference>
<dbReference type="AlphaFoldDB" id="A0A4V0YQT5"/>
<evidence type="ECO:0000259" key="6">
    <source>
        <dbReference type="Pfam" id="PF04055"/>
    </source>
</evidence>
<comment type="cofactor">
    <cofactor evidence="1">
        <name>[4Fe-4S] cluster</name>
        <dbReference type="ChEBI" id="CHEBI:49883"/>
    </cofactor>
</comment>
<protein>
    <submittedName>
        <fullName evidence="7">Radical SAM protein</fullName>
    </submittedName>
</protein>
<proteinExistence type="predicted"/>
<gene>
    <name evidence="7" type="ORF">C3Y92_09375</name>
</gene>
<dbReference type="EMBL" id="CP026538">
    <property type="protein sequence ID" value="QAZ67422.1"/>
    <property type="molecule type" value="Genomic_DNA"/>
</dbReference>
<evidence type="ECO:0000256" key="4">
    <source>
        <dbReference type="ARBA" id="ARBA00023004"/>
    </source>
</evidence>
<dbReference type="GO" id="GO:0003824">
    <property type="term" value="F:catalytic activity"/>
    <property type="evidence" value="ECO:0007669"/>
    <property type="project" value="InterPro"/>
</dbReference>
<keyword evidence="4" id="KW-0408">Iron</keyword>
<dbReference type="Gene3D" id="3.20.20.70">
    <property type="entry name" value="Aldolase class I"/>
    <property type="match status" value="1"/>
</dbReference>
<dbReference type="InterPro" id="IPR058240">
    <property type="entry name" value="rSAM_sf"/>
</dbReference>
<organism evidence="7 8">
    <name type="scientific">Solidesulfovibrio carbinolicus</name>
    <dbReference type="NCBI Taxonomy" id="296842"/>
    <lineage>
        <taxon>Bacteria</taxon>
        <taxon>Pseudomonadati</taxon>
        <taxon>Thermodesulfobacteriota</taxon>
        <taxon>Desulfovibrionia</taxon>
        <taxon>Desulfovibrionales</taxon>
        <taxon>Desulfovibrionaceae</taxon>
        <taxon>Solidesulfovibrio</taxon>
    </lineage>
</organism>
<dbReference type="SFLD" id="SFLDG01067">
    <property type="entry name" value="SPASM/twitch_domain_containing"/>
    <property type="match status" value="1"/>
</dbReference>
<evidence type="ECO:0000256" key="3">
    <source>
        <dbReference type="ARBA" id="ARBA00022723"/>
    </source>
</evidence>
<evidence type="ECO:0000313" key="8">
    <source>
        <dbReference type="Proteomes" id="UP000293296"/>
    </source>
</evidence>
<dbReference type="InterPro" id="IPR050377">
    <property type="entry name" value="Radical_SAM_PqqE_MftC-like"/>
</dbReference>
<reference evidence="7 8" key="1">
    <citation type="submission" date="2018-02" db="EMBL/GenBank/DDBJ databases">
        <title>Genome sequence of Desulfovibrio carbinolicus DSM 3852.</title>
        <authorList>
            <person name="Wilbanks E."/>
            <person name="Skennerton C.T."/>
            <person name="Orphan V.J."/>
        </authorList>
    </citation>
    <scope>NUCLEOTIDE SEQUENCE [LARGE SCALE GENOMIC DNA]</scope>
    <source>
        <strain evidence="7 8">DSM 3852</strain>
    </source>
</reference>
<dbReference type="InterPro" id="IPR007197">
    <property type="entry name" value="rSAM"/>
</dbReference>
<dbReference type="Pfam" id="PF04055">
    <property type="entry name" value="Radical_SAM"/>
    <property type="match status" value="1"/>
</dbReference>
<evidence type="ECO:0000313" key="7">
    <source>
        <dbReference type="EMBL" id="QAZ67422.1"/>
    </source>
</evidence>
<dbReference type="PANTHER" id="PTHR11228:SF7">
    <property type="entry name" value="PQQA PEPTIDE CYCLASE"/>
    <property type="match status" value="1"/>
</dbReference>
<keyword evidence="2" id="KW-0949">S-adenosyl-L-methionine</keyword>
<dbReference type="GO" id="GO:0051536">
    <property type="term" value="F:iron-sulfur cluster binding"/>
    <property type="evidence" value="ECO:0007669"/>
    <property type="project" value="UniProtKB-KW"/>
</dbReference>
<dbReference type="GO" id="GO:0046872">
    <property type="term" value="F:metal ion binding"/>
    <property type="evidence" value="ECO:0007669"/>
    <property type="project" value="UniProtKB-KW"/>
</dbReference>
<keyword evidence="8" id="KW-1185">Reference proteome</keyword>
<evidence type="ECO:0000256" key="2">
    <source>
        <dbReference type="ARBA" id="ARBA00022691"/>
    </source>
</evidence>
<sequence length="409" mass="44435">MPILKILRRRGRPRQVVVQLTDRCNAQCFQCGMNVGNGGPRGDLDREAAKRIIDHCAALGVSALSFTGGEPLLAGDLLCELLDYAGRAGIEYLRTGTNGYRFARPDAPDFMDRVTRLAAVLAATPVRNFWISLDSAQAGVHEANRGFPGLMEGIARALPVFHAHGLYPTANLALTRLMTGETPLEADDASGFQELAGQGLSRFFTTAAGLGFTMANCCYPMSDDDAAKGASAAYAATAADRRVSFADWEKRALFAALDAAVARHRGDLRIFTPRSAVAALIRRYEGAARADRPCLGGVSFFYVNRHGDCFPCGYRGRENLGPFWKLGRERLDGQAFCRACDWECFRDPTELLGPLGDLAAGLPGWRNLLGLGLRDLAVWAADLRYFAACRQFDGRKPPDAARLAAYRSS</sequence>
<name>A0A4V0YQT5_9BACT</name>
<dbReference type="SFLD" id="SFLDS00029">
    <property type="entry name" value="Radical_SAM"/>
    <property type="match status" value="1"/>
</dbReference>
<keyword evidence="5" id="KW-0411">Iron-sulfur</keyword>
<dbReference type="KEGG" id="dcb:C3Y92_09375"/>
<dbReference type="PANTHER" id="PTHR11228">
    <property type="entry name" value="RADICAL SAM DOMAIN PROTEIN"/>
    <property type="match status" value="1"/>
</dbReference>
<dbReference type="RefSeq" id="WP_129351991.1">
    <property type="nucleotide sequence ID" value="NZ_CP026538.1"/>
</dbReference>
<dbReference type="OrthoDB" id="7021155at2"/>
<dbReference type="Proteomes" id="UP000293296">
    <property type="component" value="Chromosome"/>
</dbReference>
<feature type="domain" description="Radical SAM core" evidence="6">
    <location>
        <begin position="19"/>
        <end position="182"/>
    </location>
</feature>
<keyword evidence="3" id="KW-0479">Metal-binding</keyword>
<evidence type="ECO:0000256" key="5">
    <source>
        <dbReference type="ARBA" id="ARBA00023014"/>
    </source>
</evidence>